<reference evidence="2" key="1">
    <citation type="journal article" date="2014" name="Nat. Genet.">
        <title>Genome and transcriptome of the porcine whipworm Trichuris suis.</title>
        <authorList>
            <person name="Jex A.R."/>
            <person name="Nejsum P."/>
            <person name="Schwarz E.M."/>
            <person name="Hu L."/>
            <person name="Young N.D."/>
            <person name="Hall R.S."/>
            <person name="Korhonen P.K."/>
            <person name="Liao S."/>
            <person name="Thamsborg S."/>
            <person name="Xia J."/>
            <person name="Xu P."/>
            <person name="Wang S."/>
            <person name="Scheerlinck J.P."/>
            <person name="Hofmann A."/>
            <person name="Sternberg P.W."/>
            <person name="Wang J."/>
            <person name="Gasser R.B."/>
        </authorList>
    </citation>
    <scope>NUCLEOTIDE SEQUENCE [LARGE SCALE GENOMIC DNA]</scope>
    <source>
        <strain evidence="2">DCEP-RM93F</strain>
    </source>
</reference>
<evidence type="ECO:0000313" key="2">
    <source>
        <dbReference type="EMBL" id="KFD69124.1"/>
    </source>
</evidence>
<accession>A0A085NI28</accession>
<proteinExistence type="predicted"/>
<sequence>MSCVGPSDHLSNLEKSTNGANDDNRGRSQSSLHRKRNALVGRYWQQENDTNTLCADRSQLDILQSSDKRIVLMQNWRNISAAS</sequence>
<evidence type="ECO:0000256" key="1">
    <source>
        <dbReference type="SAM" id="MobiDB-lite"/>
    </source>
</evidence>
<protein>
    <submittedName>
        <fullName evidence="2">Uncharacterized protein</fullName>
    </submittedName>
</protein>
<organism evidence="2">
    <name type="scientific">Trichuris suis</name>
    <name type="common">pig whipworm</name>
    <dbReference type="NCBI Taxonomy" id="68888"/>
    <lineage>
        <taxon>Eukaryota</taxon>
        <taxon>Metazoa</taxon>
        <taxon>Ecdysozoa</taxon>
        <taxon>Nematoda</taxon>
        <taxon>Enoplea</taxon>
        <taxon>Dorylaimia</taxon>
        <taxon>Trichinellida</taxon>
        <taxon>Trichuridae</taxon>
        <taxon>Trichuris</taxon>
    </lineage>
</organism>
<dbReference type="EMBL" id="KL367498">
    <property type="protein sequence ID" value="KFD69124.1"/>
    <property type="molecule type" value="Genomic_DNA"/>
</dbReference>
<feature type="compositionally biased region" description="Polar residues" evidence="1">
    <location>
        <begin position="9"/>
        <end position="31"/>
    </location>
</feature>
<dbReference type="AlphaFoldDB" id="A0A085NI28"/>
<name>A0A085NI28_9BILA</name>
<feature type="region of interest" description="Disordered" evidence="1">
    <location>
        <begin position="1"/>
        <end position="39"/>
    </location>
</feature>
<dbReference type="Proteomes" id="UP000030758">
    <property type="component" value="Unassembled WGS sequence"/>
</dbReference>
<gene>
    <name evidence="2" type="ORF">M514_18701</name>
</gene>